<dbReference type="Pfam" id="PF01424">
    <property type="entry name" value="R3H"/>
    <property type="match status" value="1"/>
</dbReference>
<comment type="caution">
    <text evidence="18">The sequence shown here is derived from an EMBL/GenBank/DDBJ whole genome shotgun (WGS) entry which is preliminary data.</text>
</comment>
<dbReference type="InterPro" id="IPR014001">
    <property type="entry name" value="Helicase_ATP-bd"/>
</dbReference>
<keyword evidence="4" id="KW-0378">Hydrolase</keyword>
<feature type="compositionally biased region" description="Polar residues" evidence="12">
    <location>
        <begin position="175"/>
        <end position="194"/>
    </location>
</feature>
<evidence type="ECO:0000259" key="17">
    <source>
        <dbReference type="PROSITE" id="PS51194"/>
    </source>
</evidence>
<dbReference type="InterPro" id="IPR001374">
    <property type="entry name" value="R3H_dom"/>
</dbReference>
<feature type="region of interest" description="Disordered" evidence="12">
    <location>
        <begin position="175"/>
        <end position="198"/>
    </location>
</feature>
<dbReference type="PROSITE" id="PS50071">
    <property type="entry name" value="HOMEOBOX_2"/>
    <property type="match status" value="1"/>
</dbReference>
<dbReference type="Gene3D" id="3.40.50.300">
    <property type="entry name" value="P-loop containing nucleotide triphosphate hydrolases"/>
    <property type="match status" value="2"/>
</dbReference>
<dbReference type="EC" id="3.6.4.13" evidence="2"/>
<gene>
    <name evidence="18" type="ORF">AALO_G00166670</name>
</gene>
<evidence type="ECO:0000256" key="7">
    <source>
        <dbReference type="ARBA" id="ARBA00022884"/>
    </source>
</evidence>
<dbReference type="SMART" id="SM00389">
    <property type="entry name" value="HOX"/>
    <property type="match status" value="1"/>
</dbReference>
<dbReference type="PANTHER" id="PTHR18934">
    <property type="entry name" value="ATP-DEPENDENT RNA HELICASE"/>
    <property type="match status" value="1"/>
</dbReference>
<dbReference type="Pfam" id="PF04408">
    <property type="entry name" value="WHD_HA2"/>
    <property type="match status" value="1"/>
</dbReference>
<dbReference type="PANTHER" id="PTHR18934:SF213">
    <property type="entry name" value="3'-5' RNA HELICASE YTHDC2"/>
    <property type="match status" value="1"/>
</dbReference>
<feature type="domain" description="Helicase C-terminal" evidence="17">
    <location>
        <begin position="775"/>
        <end position="951"/>
    </location>
</feature>
<accession>A0AAV6GGN0</accession>
<dbReference type="SUPFAM" id="SSF46689">
    <property type="entry name" value="Homeodomain-like"/>
    <property type="match status" value="1"/>
</dbReference>
<dbReference type="EMBL" id="JADWDJ010000012">
    <property type="protein sequence ID" value="KAG5272542.1"/>
    <property type="molecule type" value="Genomic_DNA"/>
</dbReference>
<comment type="subcellular location">
    <subcellularLocation>
        <location evidence="10 11">Nucleus</location>
    </subcellularLocation>
</comment>
<evidence type="ECO:0000259" key="15">
    <source>
        <dbReference type="PROSITE" id="PS51061"/>
    </source>
</evidence>
<dbReference type="CDD" id="cd17987">
    <property type="entry name" value="DEXHc_YTHDC2"/>
    <property type="match status" value="1"/>
</dbReference>
<keyword evidence="10 11" id="KW-0371">Homeobox</keyword>
<dbReference type="Pfam" id="PF00046">
    <property type="entry name" value="Homeodomain"/>
    <property type="match status" value="1"/>
</dbReference>
<evidence type="ECO:0000256" key="12">
    <source>
        <dbReference type="SAM" id="MobiDB-lite"/>
    </source>
</evidence>
<dbReference type="InterPro" id="IPR036867">
    <property type="entry name" value="R3H_dom_sf"/>
</dbReference>
<evidence type="ECO:0000256" key="6">
    <source>
        <dbReference type="ARBA" id="ARBA00022840"/>
    </source>
</evidence>
<feature type="domain" description="Homeobox" evidence="13">
    <location>
        <begin position="120"/>
        <end position="167"/>
    </location>
</feature>
<dbReference type="InterPro" id="IPR011709">
    <property type="entry name" value="DEAD-box_helicase_OB_fold"/>
</dbReference>
<dbReference type="PROSITE" id="PS51192">
    <property type="entry name" value="HELICASE_ATP_BIND_1"/>
    <property type="match status" value="1"/>
</dbReference>
<dbReference type="InterPro" id="IPR011545">
    <property type="entry name" value="DEAD/DEAH_box_helicase_dom"/>
</dbReference>
<dbReference type="SMART" id="SM00847">
    <property type="entry name" value="HA2"/>
    <property type="match status" value="1"/>
</dbReference>
<dbReference type="Proteomes" id="UP000823561">
    <property type="component" value="Chromosome 12"/>
</dbReference>
<dbReference type="InterPro" id="IPR048333">
    <property type="entry name" value="HA2_WH"/>
</dbReference>
<sequence>MDVAVHSGRRKLTFTIDSILSGGGLERGERTDISTTTAVSHLSEANKGDVGARAASALTHADALQPTCICCLCCCQCGEMLHTDCVPATPCPFSWVKQWYAEAHVVEEGSEALHFGQVQRRMRRHRTIFTEEQLDALEELFLQNQYPDINTREQLAQRTHLREERVEPKIQVNAMSRPNTSPKPTMSHNRQSGSYRGKGLKDIRIDEEVKIAVHISLERFQYSDQKEMEFPSSLTSTERAFIHRFAQSQGYISKSRGKGSNRFLTIRKKDGSESAQSIMTFSLSPCSKQVVRNLLQRFPMTNKEITDLLPRTERGISVALEAGDNGRDKNRTSGRLNNGIPQVPPRRGQSELDHFRRSLPVYERQEEIVKIIKDNRVILVLGETGSGKTTQIPQFLLDDCSRNGIPCRIFCTQPRRLAAIAVAERVAAERGESIGQTIGYQIRLESRVSPKTLLTFCTSGVLLRTLMAGDATLSTVTHVIVDEVHERDGLSDFLLTKLRDLLQKMPTLKLILSSAALDIDLFVRYFGTCPVIHIKGRPFEVKQLFLEDVLRTTGYANKDMLKYKKEMQKVEKQQTSLTEWCKIREGVPRQETQRDKMAARILHENDLLDDGGDGVFSQLNEKDVASLDPWLLKEMDACISDIFLNEDNDAFVQLFNLILSENVSVDYRHSDTSTTPLMVAAARGFISQAEQLLSMGASISLKASNGWTALDWAKHFNQAEVVDLLEAFISSQEAGGKQDESSLVKSSSAELNAEDQELLKVYHHSFDDEKVDLDLIMHLLFNICQSSDEGAVLIFLPGYDEIVSLRDRILYDDKRFADQPQRYQVFTLHSNMQTSDQKKVLKNTPVGVRKIILSTNIAETSITVNDVVFVIDSGKVKEKSFDALNHVTMLKMVWISKASATQRKGRAGRCRPGICFHLFSRLRFDNMLEHQVPQLLRMPLQELCLHTKLLAPITCPIAEFLSRAPEPPHTLSVKNAVQMLKTIDAMDPWEDLTELGYHLADLPVEPHLGKMVLCAVVLKCLDPILTIACTLAHRDPFVLPSQASQKRAAMLCRKRFTAGTFSDHMALLRAFQAWQKARSDGWERSFCEKNFLSQATMEIIIGMRTQLLGQLRAIGFVRARGGGDIRDVNLNSENWAVVKAALVAGMYPNLLHVDRESAALMGAKEKKVRFHPTSILSQPQFKKMPPANGQVAAVQSLPTDWLIYDEMTRAHRIASVRCCSTVTPLTVGIFGGCAKLPSTALQEPTVQRDDMNESSDSEMEDRSTAHLAQMKIDDWLNFKLDRETANLAFQLRQKWHGLFLRRIRAPSKPWSQLDESTLRALVSAMVAEEQAAGLQQPTGIGQRPRPMASDEPPQPSSWRTAQSRRGPGGDHEPADEPSVSIDRPPRSCPSPAMLPLKGPREKGAAHSKRPEDHIPKAGGESPGTSPTSTSSGKCSKFSSPRTVSSVRYFIMKSSNLRNIELSQQRGIWSTTPSNELKLNRAFQDSSLVFLVFSVQGSGHFQGYARMVSEIGQERCQDWGSSGLGGVFSVEWIRKESLPFQCTYQLLNPWNDNKKVQISRDGQELEPQAGAQLLKLWERL</sequence>
<dbReference type="FunFam" id="3.40.50.300:FF:000284">
    <property type="entry name" value="probable ATP-dependent RNA helicase YTHDC2"/>
    <property type="match status" value="1"/>
</dbReference>
<feature type="compositionally biased region" description="Low complexity" evidence="12">
    <location>
        <begin position="1418"/>
        <end position="1439"/>
    </location>
</feature>
<dbReference type="GO" id="GO:0003724">
    <property type="term" value="F:RNA helicase activity"/>
    <property type="evidence" value="ECO:0007669"/>
    <property type="project" value="UniProtKB-EC"/>
</dbReference>
<dbReference type="GO" id="GO:0005524">
    <property type="term" value="F:ATP binding"/>
    <property type="evidence" value="ECO:0007669"/>
    <property type="project" value="UniProtKB-KW"/>
</dbReference>
<feature type="repeat" description="ANK" evidence="9">
    <location>
        <begin position="672"/>
        <end position="704"/>
    </location>
</feature>
<keyword evidence="5" id="KW-0347">Helicase</keyword>
<dbReference type="Pfam" id="PF21010">
    <property type="entry name" value="HA2_C"/>
    <property type="match status" value="1"/>
</dbReference>
<dbReference type="FunFam" id="3.30.1370.50:FF:000005">
    <property type="entry name" value="probable ATP-dependent RNA helicase YTHDC2"/>
    <property type="match status" value="1"/>
</dbReference>
<keyword evidence="19" id="KW-1185">Reference proteome</keyword>
<dbReference type="SMART" id="SM00393">
    <property type="entry name" value="R3H"/>
    <property type="match status" value="1"/>
</dbReference>
<dbReference type="InterPro" id="IPR027417">
    <property type="entry name" value="P-loop_NTPase"/>
</dbReference>
<dbReference type="Gene3D" id="1.10.10.60">
    <property type="entry name" value="Homeodomain-like"/>
    <property type="match status" value="1"/>
</dbReference>
<evidence type="ECO:0000256" key="3">
    <source>
        <dbReference type="ARBA" id="ARBA00022741"/>
    </source>
</evidence>
<evidence type="ECO:0000259" key="14">
    <source>
        <dbReference type="PROSITE" id="PS50882"/>
    </source>
</evidence>
<dbReference type="SMART" id="SM00487">
    <property type="entry name" value="DEXDc"/>
    <property type="match status" value="1"/>
</dbReference>
<dbReference type="Gene3D" id="3.10.590.10">
    <property type="entry name" value="ph1033 like domains"/>
    <property type="match status" value="1"/>
</dbReference>
<dbReference type="GO" id="GO:0003677">
    <property type="term" value="F:DNA binding"/>
    <property type="evidence" value="ECO:0007669"/>
    <property type="project" value="UniProtKB-UniRule"/>
</dbReference>
<dbReference type="PROSITE" id="PS51061">
    <property type="entry name" value="R3H"/>
    <property type="match status" value="1"/>
</dbReference>
<dbReference type="InterPro" id="IPR034083">
    <property type="entry name" value="R3H_DEXH_helicase"/>
</dbReference>
<name>A0AAV6GGN0_9TELE</name>
<dbReference type="FunFam" id="1.20.120.1080:FF:000008">
    <property type="entry name" value="probable ATP-dependent RNA helicase YTHDC2"/>
    <property type="match status" value="1"/>
</dbReference>
<dbReference type="PROSITE" id="PS50882">
    <property type="entry name" value="YTH"/>
    <property type="match status" value="1"/>
</dbReference>
<feature type="domain" description="Helicase ATP-binding" evidence="16">
    <location>
        <begin position="369"/>
        <end position="535"/>
    </location>
</feature>
<proteinExistence type="inferred from homology"/>
<evidence type="ECO:0000256" key="4">
    <source>
        <dbReference type="ARBA" id="ARBA00022801"/>
    </source>
</evidence>
<dbReference type="FunFam" id="1.25.40.20:FF:000159">
    <property type="entry name" value="probable ATP-dependent RNA helicase YTHDC2"/>
    <property type="match status" value="1"/>
</dbReference>
<evidence type="ECO:0000256" key="5">
    <source>
        <dbReference type="ARBA" id="ARBA00022806"/>
    </source>
</evidence>
<dbReference type="Gene3D" id="1.20.120.1080">
    <property type="match status" value="1"/>
</dbReference>
<dbReference type="InterPro" id="IPR007502">
    <property type="entry name" value="Helicase-assoc_dom"/>
</dbReference>
<dbReference type="SUPFAM" id="SSF48403">
    <property type="entry name" value="Ankyrin repeat"/>
    <property type="match status" value="1"/>
</dbReference>
<dbReference type="Pfam" id="PF00270">
    <property type="entry name" value="DEAD"/>
    <property type="match status" value="1"/>
</dbReference>
<comment type="similarity">
    <text evidence="1">Belongs to the DEAD box helicase family. DEAH subfamily.</text>
</comment>
<dbReference type="FunFam" id="3.10.590.10:FF:000004">
    <property type="entry name" value="probable ATP-dependent RNA helicase YTHDC2"/>
    <property type="match status" value="1"/>
</dbReference>
<dbReference type="InterPro" id="IPR001356">
    <property type="entry name" value="HD"/>
</dbReference>
<dbReference type="FunFam" id="3.40.50.300:FF:000811">
    <property type="entry name" value="probable ATP-dependent RNA helicase YTHDC2"/>
    <property type="match status" value="1"/>
</dbReference>
<dbReference type="Pfam" id="PF07717">
    <property type="entry name" value="OB_NTP_bind"/>
    <property type="match status" value="1"/>
</dbReference>
<evidence type="ECO:0000256" key="2">
    <source>
        <dbReference type="ARBA" id="ARBA00012552"/>
    </source>
</evidence>
<keyword evidence="6" id="KW-0067">ATP-binding</keyword>
<protein>
    <recommendedName>
        <fullName evidence="2">RNA helicase</fullName>
        <ecNumber evidence="2">3.6.4.13</ecNumber>
    </recommendedName>
</protein>
<keyword evidence="9" id="KW-0040">ANK repeat</keyword>
<comment type="catalytic activity">
    <reaction evidence="8">
        <text>ATP + H2O = ADP + phosphate + H(+)</text>
        <dbReference type="Rhea" id="RHEA:13065"/>
        <dbReference type="ChEBI" id="CHEBI:15377"/>
        <dbReference type="ChEBI" id="CHEBI:15378"/>
        <dbReference type="ChEBI" id="CHEBI:30616"/>
        <dbReference type="ChEBI" id="CHEBI:43474"/>
        <dbReference type="ChEBI" id="CHEBI:456216"/>
        <dbReference type="EC" id="3.6.4.13"/>
    </reaction>
</comment>
<keyword evidence="10 11" id="KW-0539">Nucleus</keyword>
<dbReference type="InterPro" id="IPR036770">
    <property type="entry name" value="Ankyrin_rpt-contain_sf"/>
</dbReference>
<dbReference type="Pfam" id="PF00271">
    <property type="entry name" value="Helicase_C"/>
    <property type="match status" value="1"/>
</dbReference>
<feature type="domain" description="R3H" evidence="15">
    <location>
        <begin position="207"/>
        <end position="270"/>
    </location>
</feature>
<dbReference type="CDD" id="cd18791">
    <property type="entry name" value="SF2_C_RHA"/>
    <property type="match status" value="1"/>
</dbReference>
<dbReference type="SMART" id="SM00490">
    <property type="entry name" value="HELICc"/>
    <property type="match status" value="1"/>
</dbReference>
<dbReference type="SUPFAM" id="SSF82708">
    <property type="entry name" value="R3H domain"/>
    <property type="match status" value="1"/>
</dbReference>
<evidence type="ECO:0000259" key="16">
    <source>
        <dbReference type="PROSITE" id="PS51192"/>
    </source>
</evidence>
<keyword evidence="10 11" id="KW-0238">DNA-binding</keyword>
<evidence type="ECO:0000313" key="18">
    <source>
        <dbReference type="EMBL" id="KAG5272542.1"/>
    </source>
</evidence>
<dbReference type="InterPro" id="IPR009057">
    <property type="entry name" value="Homeodomain-like_sf"/>
</dbReference>
<evidence type="ECO:0000259" key="13">
    <source>
        <dbReference type="PROSITE" id="PS50071"/>
    </source>
</evidence>
<dbReference type="GO" id="GO:0005634">
    <property type="term" value="C:nucleus"/>
    <property type="evidence" value="ECO:0007669"/>
    <property type="project" value="UniProtKB-SubCell"/>
</dbReference>
<dbReference type="CDD" id="cd06007">
    <property type="entry name" value="R3H_DEXH_helicase"/>
    <property type="match status" value="1"/>
</dbReference>
<organism evidence="18 19">
    <name type="scientific">Alosa alosa</name>
    <name type="common">allis shad</name>
    <dbReference type="NCBI Taxonomy" id="278164"/>
    <lineage>
        <taxon>Eukaryota</taxon>
        <taxon>Metazoa</taxon>
        <taxon>Chordata</taxon>
        <taxon>Craniata</taxon>
        <taxon>Vertebrata</taxon>
        <taxon>Euteleostomi</taxon>
        <taxon>Actinopterygii</taxon>
        <taxon>Neopterygii</taxon>
        <taxon>Teleostei</taxon>
        <taxon>Clupei</taxon>
        <taxon>Clupeiformes</taxon>
        <taxon>Clupeoidei</taxon>
        <taxon>Clupeidae</taxon>
        <taxon>Alosa</taxon>
    </lineage>
</organism>
<feature type="region of interest" description="Disordered" evidence="12">
    <location>
        <begin position="1330"/>
        <end position="1439"/>
    </location>
</feature>
<evidence type="ECO:0000256" key="11">
    <source>
        <dbReference type="RuleBase" id="RU000682"/>
    </source>
</evidence>
<dbReference type="Pfam" id="PF12796">
    <property type="entry name" value="Ank_2"/>
    <property type="match status" value="1"/>
</dbReference>
<dbReference type="Pfam" id="PF04146">
    <property type="entry name" value="YTH"/>
    <property type="match status" value="1"/>
</dbReference>
<feature type="region of interest" description="Disordered" evidence="12">
    <location>
        <begin position="323"/>
        <end position="349"/>
    </location>
</feature>
<evidence type="ECO:0000256" key="10">
    <source>
        <dbReference type="PROSITE-ProRule" id="PRU00108"/>
    </source>
</evidence>
<dbReference type="CDD" id="cd21134">
    <property type="entry name" value="YTH"/>
    <property type="match status" value="1"/>
</dbReference>
<keyword evidence="7" id="KW-0694">RNA-binding</keyword>
<dbReference type="Pfam" id="PF26026">
    <property type="entry name" value="RNA_hel_CTD"/>
    <property type="match status" value="1"/>
</dbReference>
<dbReference type="InterPro" id="IPR002110">
    <property type="entry name" value="Ankyrin_rpt"/>
</dbReference>
<evidence type="ECO:0000256" key="9">
    <source>
        <dbReference type="PROSITE-ProRule" id="PRU00023"/>
    </source>
</evidence>
<evidence type="ECO:0000313" key="19">
    <source>
        <dbReference type="Proteomes" id="UP000823561"/>
    </source>
</evidence>
<dbReference type="Gene3D" id="1.25.40.20">
    <property type="entry name" value="Ankyrin repeat-containing domain"/>
    <property type="match status" value="1"/>
</dbReference>
<dbReference type="Gene3D" id="3.30.1370.50">
    <property type="entry name" value="R3H-like domain"/>
    <property type="match status" value="1"/>
</dbReference>
<feature type="compositionally biased region" description="Basic and acidic residues" evidence="12">
    <location>
        <begin position="1398"/>
        <end position="1415"/>
    </location>
</feature>
<dbReference type="InterPro" id="IPR007275">
    <property type="entry name" value="YTH_domain"/>
</dbReference>
<dbReference type="CDD" id="cd00086">
    <property type="entry name" value="homeodomain"/>
    <property type="match status" value="1"/>
</dbReference>
<dbReference type="PROSITE" id="PS50088">
    <property type="entry name" value="ANK_REPEAT"/>
    <property type="match status" value="1"/>
</dbReference>
<keyword evidence="3" id="KW-0547">Nucleotide-binding</keyword>
<evidence type="ECO:0000256" key="1">
    <source>
        <dbReference type="ARBA" id="ARBA00008792"/>
    </source>
</evidence>
<dbReference type="PROSITE" id="PS51194">
    <property type="entry name" value="HELICASE_CTER"/>
    <property type="match status" value="1"/>
</dbReference>
<dbReference type="GO" id="GO:0016787">
    <property type="term" value="F:hydrolase activity"/>
    <property type="evidence" value="ECO:0007669"/>
    <property type="project" value="UniProtKB-KW"/>
</dbReference>
<feature type="DNA-binding region" description="Homeobox" evidence="10">
    <location>
        <begin position="122"/>
        <end position="168"/>
    </location>
</feature>
<dbReference type="InterPro" id="IPR059023">
    <property type="entry name" value="RNA_hel_CTD"/>
</dbReference>
<dbReference type="InterPro" id="IPR001650">
    <property type="entry name" value="Helicase_C-like"/>
</dbReference>
<evidence type="ECO:0000256" key="8">
    <source>
        <dbReference type="ARBA" id="ARBA00047984"/>
    </source>
</evidence>
<dbReference type="SUPFAM" id="SSF52540">
    <property type="entry name" value="P-loop containing nucleoside triphosphate hydrolases"/>
    <property type="match status" value="2"/>
</dbReference>
<feature type="domain" description="YTH" evidence="14">
    <location>
        <begin position="1446"/>
        <end position="1576"/>
    </location>
</feature>
<dbReference type="GO" id="GO:0003723">
    <property type="term" value="F:RNA binding"/>
    <property type="evidence" value="ECO:0007669"/>
    <property type="project" value="UniProtKB-KW"/>
</dbReference>
<reference evidence="18" key="1">
    <citation type="submission" date="2020-10" db="EMBL/GenBank/DDBJ databases">
        <title>Chromosome-scale genome assembly of the Allis shad, Alosa alosa.</title>
        <authorList>
            <person name="Margot Z."/>
            <person name="Christophe K."/>
            <person name="Cabau C."/>
            <person name="Louis A."/>
            <person name="Berthelot C."/>
            <person name="Parey E."/>
            <person name="Roest Crollius H."/>
            <person name="Montfort J."/>
            <person name="Robinson-Rechavi M."/>
            <person name="Bucao C."/>
            <person name="Bouchez O."/>
            <person name="Gislard M."/>
            <person name="Lluch J."/>
            <person name="Milhes M."/>
            <person name="Lampietro C."/>
            <person name="Lopez Roques C."/>
            <person name="Donnadieu C."/>
            <person name="Braasch I."/>
            <person name="Desvignes T."/>
            <person name="Postlethwait J."/>
            <person name="Bobe J."/>
            <person name="Guiguen Y."/>
        </authorList>
    </citation>
    <scope>NUCLEOTIDE SEQUENCE</scope>
    <source>
        <strain evidence="18">M-15738</strain>
        <tissue evidence="18">Blood</tissue>
    </source>
</reference>